<dbReference type="EMBL" id="SRZB01000008">
    <property type="protein sequence ID" value="TGX99346.1"/>
    <property type="molecule type" value="Genomic_DNA"/>
</dbReference>
<evidence type="ECO:0000313" key="1">
    <source>
        <dbReference type="EMBL" id="TGX99346.1"/>
    </source>
</evidence>
<comment type="caution">
    <text evidence="1">The sequence shown here is derived from an EMBL/GenBank/DDBJ whole genome shotgun (WGS) entry which is preliminary data.</text>
</comment>
<dbReference type="Proteomes" id="UP000307720">
    <property type="component" value="Unassembled WGS sequence"/>
</dbReference>
<proteinExistence type="predicted"/>
<accession>A0AC61R1T5</accession>
<reference evidence="1" key="1">
    <citation type="submission" date="2019-04" db="EMBL/GenBank/DDBJ databases">
        <title>Microbes associate with the intestines of laboratory mice.</title>
        <authorList>
            <person name="Navarre W."/>
            <person name="Wong E."/>
            <person name="Huang K."/>
            <person name="Tropini C."/>
            <person name="Ng K."/>
            <person name="Yu B."/>
        </authorList>
    </citation>
    <scope>NUCLEOTIDE SEQUENCE</scope>
    <source>
        <strain evidence="1">NM72_1-8</strain>
    </source>
</reference>
<organism evidence="1 2">
    <name type="scientific">Hominisplanchenecus murintestinalis</name>
    <dbReference type="NCBI Taxonomy" id="2941517"/>
    <lineage>
        <taxon>Bacteria</taxon>
        <taxon>Bacillati</taxon>
        <taxon>Bacillota</taxon>
        <taxon>Clostridia</taxon>
        <taxon>Lachnospirales</taxon>
        <taxon>Lachnospiraceae</taxon>
        <taxon>Hominisplanchenecus</taxon>
    </lineage>
</organism>
<name>A0AC61R1T5_9FIRM</name>
<sequence>MKLGFIGCGNMAGAMLGGILKEELLKKDEIIASTSSAKSLQRVRECFGICTALSNREVAEKSEILVLAVKPQYYEEIIEEIRECISDSQIVVSIAPGKSLDWLEERFGKPLKLVRCMPNTPALVGEGITGVCRNRRVEDGELEQVCRILRSCGETEVLSEHLMDVVVSVSGSSPAYVFLFIEAMADAAVADGMPRAQAYKFASQAILGSARMVLETGRHPGELKDMVCSPGGTTIEAVRVLEEKGFRSAVIEAMKACVRKAKGM</sequence>
<protein>
    <submittedName>
        <fullName evidence="1">Pyrroline-5-carboxylate reductase</fullName>
        <ecNumber evidence="1">1.5.1.2</ecNumber>
    </submittedName>
</protein>
<keyword evidence="2" id="KW-1185">Reference proteome</keyword>
<keyword evidence="1" id="KW-0560">Oxidoreductase</keyword>
<dbReference type="EC" id="1.5.1.2" evidence="1"/>
<evidence type="ECO:0000313" key="2">
    <source>
        <dbReference type="Proteomes" id="UP000307720"/>
    </source>
</evidence>
<gene>
    <name evidence="1" type="primary">proC</name>
    <name evidence="1" type="ORF">E5357_05725</name>
</gene>